<keyword evidence="4 6" id="KW-1133">Transmembrane helix</keyword>
<name>A0A9X1U1J7_9FLAO</name>
<keyword evidence="3 6" id="KW-0812">Transmembrane</keyword>
<dbReference type="InterPro" id="IPR050833">
    <property type="entry name" value="Poly_Biosynth_Transport"/>
</dbReference>
<dbReference type="EMBL" id="JAIRBA010000025">
    <property type="protein sequence ID" value="MCG2419779.1"/>
    <property type="molecule type" value="Genomic_DNA"/>
</dbReference>
<evidence type="ECO:0000313" key="7">
    <source>
        <dbReference type="EMBL" id="MCG2419779.1"/>
    </source>
</evidence>
<evidence type="ECO:0000256" key="3">
    <source>
        <dbReference type="ARBA" id="ARBA00022692"/>
    </source>
</evidence>
<feature type="transmembrane region" description="Helical" evidence="6">
    <location>
        <begin position="260"/>
        <end position="278"/>
    </location>
</feature>
<keyword evidence="8" id="KW-1185">Reference proteome</keyword>
<dbReference type="AlphaFoldDB" id="A0A9X1U1J7"/>
<feature type="transmembrane region" description="Helical" evidence="6">
    <location>
        <begin position="340"/>
        <end position="361"/>
    </location>
</feature>
<reference evidence="7" key="1">
    <citation type="submission" date="2021-09" db="EMBL/GenBank/DDBJ databases">
        <title>Genome of Aequorivita sp. strain F47161.</title>
        <authorList>
            <person name="Wang Y."/>
        </authorList>
    </citation>
    <scope>NUCLEOTIDE SEQUENCE</scope>
    <source>
        <strain evidence="7">F47161</strain>
    </source>
</reference>
<gene>
    <name evidence="7" type="ORF">K8089_12170</name>
</gene>
<feature type="transmembrane region" description="Helical" evidence="6">
    <location>
        <begin position="88"/>
        <end position="108"/>
    </location>
</feature>
<evidence type="ECO:0000256" key="1">
    <source>
        <dbReference type="ARBA" id="ARBA00004651"/>
    </source>
</evidence>
<evidence type="ECO:0000256" key="5">
    <source>
        <dbReference type="ARBA" id="ARBA00023136"/>
    </source>
</evidence>
<protein>
    <submittedName>
        <fullName evidence="7">Oligosaccharide flippase family protein</fullName>
    </submittedName>
</protein>
<feature type="transmembrane region" description="Helical" evidence="6">
    <location>
        <begin position="12"/>
        <end position="36"/>
    </location>
</feature>
<feature type="transmembrane region" description="Helical" evidence="6">
    <location>
        <begin position="307"/>
        <end position="328"/>
    </location>
</feature>
<evidence type="ECO:0000256" key="6">
    <source>
        <dbReference type="SAM" id="Phobius"/>
    </source>
</evidence>
<proteinExistence type="predicted"/>
<evidence type="ECO:0000256" key="2">
    <source>
        <dbReference type="ARBA" id="ARBA00022475"/>
    </source>
</evidence>
<keyword evidence="5 6" id="KW-0472">Membrane</keyword>
<evidence type="ECO:0000313" key="8">
    <source>
        <dbReference type="Proteomes" id="UP001139461"/>
    </source>
</evidence>
<feature type="transmembrane region" description="Helical" evidence="6">
    <location>
        <begin position="150"/>
        <end position="172"/>
    </location>
</feature>
<evidence type="ECO:0000256" key="4">
    <source>
        <dbReference type="ARBA" id="ARBA00022989"/>
    </source>
</evidence>
<feature type="transmembrane region" description="Helical" evidence="6">
    <location>
        <begin position="393"/>
        <end position="416"/>
    </location>
</feature>
<dbReference type="GO" id="GO:0005886">
    <property type="term" value="C:plasma membrane"/>
    <property type="evidence" value="ECO:0007669"/>
    <property type="project" value="UniProtKB-SubCell"/>
</dbReference>
<dbReference type="InterPro" id="IPR002797">
    <property type="entry name" value="Polysacc_synth"/>
</dbReference>
<accession>A0A9X1U1J7</accession>
<dbReference type="RefSeq" id="WP_237603564.1">
    <property type="nucleotide sequence ID" value="NZ_JAIRBA010000025.1"/>
</dbReference>
<feature type="transmembrane region" description="Helical" evidence="6">
    <location>
        <begin position="368"/>
        <end position="387"/>
    </location>
</feature>
<organism evidence="7 8">
    <name type="scientific">Aequorivita vitellina</name>
    <dbReference type="NCBI Taxonomy" id="2874475"/>
    <lineage>
        <taxon>Bacteria</taxon>
        <taxon>Pseudomonadati</taxon>
        <taxon>Bacteroidota</taxon>
        <taxon>Flavobacteriia</taxon>
        <taxon>Flavobacteriales</taxon>
        <taxon>Flavobacteriaceae</taxon>
        <taxon>Aequorivita</taxon>
    </lineage>
</organism>
<dbReference type="PANTHER" id="PTHR30250">
    <property type="entry name" value="PST FAMILY PREDICTED COLANIC ACID TRANSPORTER"/>
    <property type="match status" value="1"/>
</dbReference>
<keyword evidence="2" id="KW-1003">Cell membrane</keyword>
<comment type="caution">
    <text evidence="7">The sequence shown here is derived from an EMBL/GenBank/DDBJ whole genome shotgun (WGS) entry which is preliminary data.</text>
</comment>
<dbReference type="PANTHER" id="PTHR30250:SF11">
    <property type="entry name" value="O-ANTIGEN TRANSPORTER-RELATED"/>
    <property type="match status" value="1"/>
</dbReference>
<feature type="transmembrane region" description="Helical" evidence="6">
    <location>
        <begin position="453"/>
        <end position="476"/>
    </location>
</feature>
<dbReference type="Pfam" id="PF01943">
    <property type="entry name" value="Polysacc_synt"/>
    <property type="match status" value="1"/>
</dbReference>
<feature type="transmembrane region" description="Helical" evidence="6">
    <location>
        <begin position="120"/>
        <end position="143"/>
    </location>
</feature>
<sequence length="494" mass="56047">MLKNSSNTTQSFWILIGSLSAFSFSMVSSMILSRYFDKDSYGTYRQVMYVYSTLLVVFTLGVPKAYSFFLPRVAVEEAKSLVNKINKILLLAGFLMSLAIFLGSGIIADVLGNHNLSKPLIYFSLVPLFMLPTMGVEGVLSVYRKSKWIAAYNVVTRVLMLLCVVVPVIVFKGDVEDAIIGFTVASFFSFLLAMFLKYRPIKNQEHTISKISYKKILKYATPIMMASIWGVIISSADQFFISRYFGTEVFAEFANGSLELPFVGMIISAGSIVLAPLYSKNAFNDTEETRKEILRLWHSVFKKTAKLIYPLVIFCFCFATALMILLYGERYEASGTYFQIKLISNFFTLISYAPLLLAIGGEKYYRNIHLYAALFTIALEWASIYFINSPITIVWISVICRIARIIAMLLFIANYFNIKLIDLIPIKLISKILIPAFIMAYGIKLSIEYFFDFKVLILLILSGTLYAMIFGIWAYIAKIDYYSIVKPLMSKIKN</sequence>
<feature type="transmembrane region" description="Helical" evidence="6">
    <location>
        <begin position="219"/>
        <end position="240"/>
    </location>
</feature>
<feature type="transmembrane region" description="Helical" evidence="6">
    <location>
        <begin position="428"/>
        <end position="447"/>
    </location>
</feature>
<feature type="transmembrane region" description="Helical" evidence="6">
    <location>
        <begin position="48"/>
        <end position="67"/>
    </location>
</feature>
<dbReference type="Proteomes" id="UP001139461">
    <property type="component" value="Unassembled WGS sequence"/>
</dbReference>
<comment type="subcellular location">
    <subcellularLocation>
        <location evidence="1">Cell membrane</location>
        <topology evidence="1">Multi-pass membrane protein</topology>
    </subcellularLocation>
</comment>
<feature type="transmembrane region" description="Helical" evidence="6">
    <location>
        <begin position="178"/>
        <end position="198"/>
    </location>
</feature>